<feature type="region of interest" description="Disordered" evidence="2">
    <location>
        <begin position="1"/>
        <end position="33"/>
    </location>
</feature>
<evidence type="ECO:0000259" key="4">
    <source>
        <dbReference type="Pfam" id="PF25963"/>
    </source>
</evidence>
<dbReference type="AlphaFoldDB" id="A0A1B3ZBI8"/>
<reference evidence="5 6" key="1">
    <citation type="submission" date="2016-01" db="EMBL/GenBank/DDBJ databases">
        <title>Complete genome and mega plasmid sequence of Sphingomonas panacis DCY99 elicits systemic resistance in rice to Xanthomonas oryzae.</title>
        <authorList>
            <person name="Kim Y.J."/>
            <person name="Yang D.C."/>
            <person name="Sing P."/>
        </authorList>
    </citation>
    <scope>NUCLEOTIDE SEQUENCE [LARGE SCALE GENOMIC DNA]</scope>
    <source>
        <strain evidence="5 6">DCY99</strain>
    </source>
</reference>
<evidence type="ECO:0000256" key="3">
    <source>
        <dbReference type="SAM" id="Phobius"/>
    </source>
</evidence>
<feature type="transmembrane region" description="Helical" evidence="3">
    <location>
        <begin position="42"/>
        <end position="63"/>
    </location>
</feature>
<keyword evidence="1" id="KW-0175">Coiled coil</keyword>
<evidence type="ECO:0000256" key="2">
    <source>
        <dbReference type="SAM" id="MobiDB-lite"/>
    </source>
</evidence>
<feature type="coiled-coil region" evidence="1">
    <location>
        <begin position="120"/>
        <end position="154"/>
    </location>
</feature>
<dbReference type="Gene3D" id="1.10.287.470">
    <property type="entry name" value="Helix hairpin bin"/>
    <property type="match status" value="1"/>
</dbReference>
<feature type="compositionally biased region" description="Basic and acidic residues" evidence="2">
    <location>
        <begin position="13"/>
        <end position="22"/>
    </location>
</feature>
<name>A0A1B3ZBI8_9SPHN</name>
<dbReference type="Gene3D" id="2.40.50.100">
    <property type="match status" value="1"/>
</dbReference>
<gene>
    <name evidence="5" type="ORF">AWL63_13305</name>
</gene>
<feature type="compositionally biased region" description="Polar residues" evidence="2">
    <location>
        <begin position="23"/>
        <end position="33"/>
    </location>
</feature>
<dbReference type="STRING" id="1560345.AWL63_13305"/>
<dbReference type="Gene3D" id="2.40.30.170">
    <property type="match status" value="1"/>
</dbReference>
<dbReference type="GO" id="GO:0055085">
    <property type="term" value="P:transmembrane transport"/>
    <property type="evidence" value="ECO:0007669"/>
    <property type="project" value="InterPro"/>
</dbReference>
<dbReference type="EMBL" id="CP014168">
    <property type="protein sequence ID" value="AOH84794.1"/>
    <property type="molecule type" value="Genomic_DNA"/>
</dbReference>
<dbReference type="RefSeq" id="WP_069205346.1">
    <property type="nucleotide sequence ID" value="NZ_CP014168.1"/>
</dbReference>
<feature type="coiled-coil region" evidence="1">
    <location>
        <begin position="188"/>
        <end position="222"/>
    </location>
</feature>
<keyword evidence="3" id="KW-0472">Membrane</keyword>
<proteinExistence type="predicted"/>
<organism evidence="5 6">
    <name type="scientific">Sphingomonas panacis</name>
    <dbReference type="NCBI Taxonomy" id="1560345"/>
    <lineage>
        <taxon>Bacteria</taxon>
        <taxon>Pseudomonadati</taxon>
        <taxon>Pseudomonadota</taxon>
        <taxon>Alphaproteobacteria</taxon>
        <taxon>Sphingomonadales</taxon>
        <taxon>Sphingomonadaceae</taxon>
        <taxon>Sphingomonas</taxon>
    </lineage>
</organism>
<dbReference type="Proteomes" id="UP000094256">
    <property type="component" value="Chromosome"/>
</dbReference>
<dbReference type="KEGG" id="span:AWL63_13305"/>
<dbReference type="SUPFAM" id="SSF111369">
    <property type="entry name" value="HlyD-like secretion proteins"/>
    <property type="match status" value="2"/>
</dbReference>
<dbReference type="PANTHER" id="PTHR30386:SF24">
    <property type="entry name" value="MULTIDRUG RESISTANCE EFFLUX PUMP"/>
    <property type="match status" value="1"/>
</dbReference>
<protein>
    <submittedName>
        <fullName evidence="5">Secretion protein HlyD</fullName>
    </submittedName>
</protein>
<feature type="domain" description="p-hydroxybenzoic acid efflux pump subunit AaeA-like beta-barrel" evidence="4">
    <location>
        <begin position="283"/>
        <end position="359"/>
    </location>
</feature>
<dbReference type="PANTHER" id="PTHR30386">
    <property type="entry name" value="MEMBRANE FUSION SUBUNIT OF EMRAB-TOLC MULTIDRUG EFFLUX PUMP"/>
    <property type="match status" value="1"/>
</dbReference>
<evidence type="ECO:0000313" key="5">
    <source>
        <dbReference type="EMBL" id="AOH84794.1"/>
    </source>
</evidence>
<evidence type="ECO:0000313" key="6">
    <source>
        <dbReference type="Proteomes" id="UP000094256"/>
    </source>
</evidence>
<keyword evidence="3" id="KW-0812">Transmembrane</keyword>
<keyword evidence="6" id="KW-1185">Reference proteome</keyword>
<accession>A0A1B3ZBI8</accession>
<sequence length="381" mass="40776">MTEDQAQHSGTGPDDRGEDQRADQTPSGEVTPQKPSLLKRPLFWFGVIGVVAVFAIVGTFYFLDARQYESTDDAFVDAHIVRIAPNVAGTLIQVADLDNRHVTPGRLLAVIQPNGPEASLAEAQANVSQAQAQVEQSRAQVVAAQAAAAKAEDQARGPLADAQKAAQDLARYEALQRIDAQAVAGQQLDAARAAARSAAAAADAARREITSAQAQVEVARRQVAASEAVIGARQAQVKQANVTLGYLRLTAPVAGQVVNRQVNVGSYVGPGTQLMAIVPDHVWITANFKETQLRDMKIGQPVEIKVDAYPDIKFHGHIDSVQRGAGQAFALLPPQNATGNYVKVVQRVPVRIEFDRDKDSPDPRKYPIGPGMSVVPTVKVR</sequence>
<dbReference type="InterPro" id="IPR058634">
    <property type="entry name" value="AaeA-lik-b-barrel"/>
</dbReference>
<dbReference type="Pfam" id="PF25963">
    <property type="entry name" value="Beta-barrel_AAEA"/>
    <property type="match status" value="1"/>
</dbReference>
<evidence type="ECO:0000256" key="1">
    <source>
        <dbReference type="SAM" id="Coils"/>
    </source>
</evidence>
<keyword evidence="3" id="KW-1133">Transmembrane helix</keyword>
<dbReference type="InterPro" id="IPR050739">
    <property type="entry name" value="MFP"/>
</dbReference>